<dbReference type="Pfam" id="PF01027">
    <property type="entry name" value="Bax1-I"/>
    <property type="match status" value="1"/>
</dbReference>
<evidence type="ECO:0000256" key="6">
    <source>
        <dbReference type="SAM" id="MobiDB-lite"/>
    </source>
</evidence>
<proteinExistence type="inferred from homology"/>
<name>A0A8D8VN68_9HEMI</name>
<dbReference type="EMBL" id="HBUF01349699">
    <property type="protein sequence ID" value="CAG6712758.1"/>
    <property type="molecule type" value="Transcribed_RNA"/>
</dbReference>
<evidence type="ECO:0000256" key="2">
    <source>
        <dbReference type="ARBA" id="ARBA00022692"/>
    </source>
</evidence>
<dbReference type="AlphaFoldDB" id="A0A8D8VN68"/>
<dbReference type="PANTHER" id="PTHR23291:SF47">
    <property type="entry name" value="TRANSMEMBRANE BAX INHIBITOR MOTIF CONTAINING 7"/>
    <property type="match status" value="1"/>
</dbReference>
<evidence type="ECO:0000256" key="4">
    <source>
        <dbReference type="ARBA" id="ARBA00023136"/>
    </source>
</evidence>
<evidence type="ECO:0000256" key="5">
    <source>
        <dbReference type="RuleBase" id="RU004379"/>
    </source>
</evidence>
<dbReference type="EMBL" id="HBUF01349697">
    <property type="protein sequence ID" value="CAG6712756.1"/>
    <property type="molecule type" value="Transcribed_RNA"/>
</dbReference>
<comment type="subcellular location">
    <subcellularLocation>
        <location evidence="1">Membrane</location>
        <topology evidence="1">Multi-pass membrane protein</topology>
    </subcellularLocation>
</comment>
<dbReference type="PANTHER" id="PTHR23291">
    <property type="entry name" value="BAX INHIBITOR-RELATED"/>
    <property type="match status" value="1"/>
</dbReference>
<feature type="transmembrane region" description="Helical" evidence="5">
    <location>
        <begin position="191"/>
        <end position="211"/>
    </location>
</feature>
<feature type="transmembrane region" description="Helical" evidence="5">
    <location>
        <begin position="103"/>
        <end position="124"/>
    </location>
</feature>
<accession>A0A8D8VN68</accession>
<feature type="transmembrane region" description="Helical" evidence="5">
    <location>
        <begin position="223"/>
        <end position="241"/>
    </location>
</feature>
<feature type="region of interest" description="Disordered" evidence="6">
    <location>
        <begin position="1"/>
        <end position="78"/>
    </location>
</feature>
<protein>
    <submittedName>
        <fullName evidence="7">Protein lifeguard 1</fullName>
    </submittedName>
</protein>
<reference evidence="7" key="1">
    <citation type="submission" date="2021-05" db="EMBL/GenBank/DDBJ databases">
        <authorList>
            <person name="Alioto T."/>
            <person name="Alioto T."/>
            <person name="Gomez Garrido J."/>
        </authorList>
    </citation>
    <scope>NUCLEOTIDE SEQUENCE</scope>
</reference>
<feature type="compositionally biased region" description="Low complexity" evidence="6">
    <location>
        <begin position="1"/>
        <end position="15"/>
    </location>
</feature>
<dbReference type="EMBL" id="HBUF01065429">
    <property type="protein sequence ID" value="CAG6627470.1"/>
    <property type="molecule type" value="Transcribed_RNA"/>
</dbReference>
<keyword evidence="3 5" id="KW-1133">Transmembrane helix</keyword>
<dbReference type="InterPro" id="IPR006214">
    <property type="entry name" value="Bax_inhibitor_1-related"/>
</dbReference>
<dbReference type="GO" id="GO:0016020">
    <property type="term" value="C:membrane"/>
    <property type="evidence" value="ECO:0007669"/>
    <property type="project" value="UniProtKB-SubCell"/>
</dbReference>
<evidence type="ECO:0000256" key="1">
    <source>
        <dbReference type="ARBA" id="ARBA00004141"/>
    </source>
</evidence>
<feature type="transmembrane region" description="Helical" evidence="5">
    <location>
        <begin position="284"/>
        <end position="305"/>
    </location>
</feature>
<keyword evidence="2 5" id="KW-0812">Transmembrane</keyword>
<dbReference type="EMBL" id="HBUF01065430">
    <property type="protein sequence ID" value="CAG6627474.1"/>
    <property type="molecule type" value="Transcribed_RNA"/>
</dbReference>
<dbReference type="CDD" id="cd10428">
    <property type="entry name" value="LFG_like"/>
    <property type="match status" value="1"/>
</dbReference>
<keyword evidence="4 5" id="KW-0472">Membrane</keyword>
<evidence type="ECO:0000313" key="7">
    <source>
        <dbReference type="EMBL" id="CAG6627470.1"/>
    </source>
</evidence>
<comment type="similarity">
    <text evidence="5">Belongs to the BI1 family.</text>
</comment>
<feature type="transmembrane region" description="Helical" evidence="5">
    <location>
        <begin position="136"/>
        <end position="154"/>
    </location>
</feature>
<sequence>MSWQPGGQPGYSPYGQAPPEPGFYPGVHPSAPPPGYPPQGGGYPQPGYPQPGYPPAAGYPAPGYPPPNQGPNMSGYGDIESGGGGGAFDFSEKTIRLAFIRKVYSILMIQIGVSATFIGLFTLHEPTKLWVYQHPALFLVSFVTMFVTLICISCCESVRRTSPMNIIFLGIFTLAESFLLGVISSKYNGELVFWAAAITCVICLSLTIFAFQTKVDFTMMGGVLFVCVIVLFVFGIVAMFFPGRIITLIYGACGAVLFSIYLIYDTQLMMGGNHRYSISPEEYIFAALNIYLDVVNVFLSILQILGAATSDD</sequence>
<feature type="transmembrane region" description="Helical" evidence="5">
    <location>
        <begin position="247"/>
        <end position="264"/>
    </location>
</feature>
<evidence type="ECO:0000256" key="3">
    <source>
        <dbReference type="ARBA" id="ARBA00022989"/>
    </source>
</evidence>
<feature type="transmembrane region" description="Helical" evidence="5">
    <location>
        <begin position="166"/>
        <end position="185"/>
    </location>
</feature>
<organism evidence="7">
    <name type="scientific">Cacopsylla melanoneura</name>
    <dbReference type="NCBI Taxonomy" id="428564"/>
    <lineage>
        <taxon>Eukaryota</taxon>
        <taxon>Metazoa</taxon>
        <taxon>Ecdysozoa</taxon>
        <taxon>Arthropoda</taxon>
        <taxon>Hexapoda</taxon>
        <taxon>Insecta</taxon>
        <taxon>Pterygota</taxon>
        <taxon>Neoptera</taxon>
        <taxon>Paraneoptera</taxon>
        <taxon>Hemiptera</taxon>
        <taxon>Sternorrhyncha</taxon>
        <taxon>Psylloidea</taxon>
        <taxon>Psyllidae</taxon>
        <taxon>Psyllinae</taxon>
        <taxon>Cacopsylla</taxon>
    </lineage>
</organism>